<proteinExistence type="predicted"/>
<dbReference type="GO" id="GO:0016747">
    <property type="term" value="F:acyltransferase activity, transferring groups other than amino-acyl groups"/>
    <property type="evidence" value="ECO:0007669"/>
    <property type="project" value="InterPro"/>
</dbReference>
<dbReference type="InterPro" id="IPR000073">
    <property type="entry name" value="AB_hydrolase_1"/>
</dbReference>
<evidence type="ECO:0000313" key="4">
    <source>
        <dbReference type="EMBL" id="TCK75097.1"/>
    </source>
</evidence>
<dbReference type="OrthoDB" id="9800754at2"/>
<dbReference type="RefSeq" id="WP_131990605.1">
    <property type="nucleotide sequence ID" value="NZ_SMGK01000001.1"/>
</dbReference>
<evidence type="ECO:0000256" key="1">
    <source>
        <dbReference type="PIRSR" id="PIRSR000443-1"/>
    </source>
</evidence>
<dbReference type="Pfam" id="PF00561">
    <property type="entry name" value="Abhydrolase_1"/>
    <property type="match status" value="1"/>
</dbReference>
<organism evidence="4 5">
    <name type="scientific">Acidipila rosea</name>
    <dbReference type="NCBI Taxonomy" id="768535"/>
    <lineage>
        <taxon>Bacteria</taxon>
        <taxon>Pseudomonadati</taxon>
        <taxon>Acidobacteriota</taxon>
        <taxon>Terriglobia</taxon>
        <taxon>Terriglobales</taxon>
        <taxon>Acidobacteriaceae</taxon>
        <taxon>Acidipila</taxon>
    </lineage>
</organism>
<dbReference type="AlphaFoldDB" id="A0A4R1LC02"/>
<dbReference type="PIRSF" id="PIRSF000443">
    <property type="entry name" value="Homoser_Ac_trans"/>
    <property type="match status" value="1"/>
</dbReference>
<comment type="caution">
    <text evidence="4">The sequence shown here is derived from an EMBL/GenBank/DDBJ whole genome shotgun (WGS) entry which is preliminary data.</text>
</comment>
<evidence type="ECO:0000256" key="2">
    <source>
        <dbReference type="SAM" id="SignalP"/>
    </source>
</evidence>
<dbReference type="Proteomes" id="UP000295210">
    <property type="component" value="Unassembled WGS sequence"/>
</dbReference>
<dbReference type="EMBL" id="SMGK01000001">
    <property type="protein sequence ID" value="TCK75097.1"/>
    <property type="molecule type" value="Genomic_DNA"/>
</dbReference>
<keyword evidence="5" id="KW-1185">Reference proteome</keyword>
<feature type="active site" evidence="1">
    <location>
        <position position="320"/>
    </location>
</feature>
<dbReference type="PANTHER" id="PTHR32268:SF15">
    <property type="entry name" value="HOMOSERINE ACETYLTRANSFERASE FAMILY PROTEIN (AFU_ORTHOLOGUE AFUA_1G15350)"/>
    <property type="match status" value="1"/>
</dbReference>
<evidence type="ECO:0000313" key="5">
    <source>
        <dbReference type="Proteomes" id="UP000295210"/>
    </source>
</evidence>
<keyword evidence="4" id="KW-0808">Transferase</keyword>
<evidence type="ECO:0000259" key="3">
    <source>
        <dbReference type="Pfam" id="PF00561"/>
    </source>
</evidence>
<feature type="signal peptide" evidence="2">
    <location>
        <begin position="1"/>
        <end position="21"/>
    </location>
</feature>
<reference evidence="4 5" key="1">
    <citation type="submission" date="2019-03" db="EMBL/GenBank/DDBJ databases">
        <title>Genomic Encyclopedia of Type Strains, Phase IV (KMG-IV): sequencing the most valuable type-strain genomes for metagenomic binning, comparative biology and taxonomic classification.</title>
        <authorList>
            <person name="Goeker M."/>
        </authorList>
    </citation>
    <scope>NUCLEOTIDE SEQUENCE [LARGE SCALE GENOMIC DNA]</scope>
    <source>
        <strain evidence="4 5">DSM 103428</strain>
    </source>
</reference>
<dbReference type="SUPFAM" id="SSF53474">
    <property type="entry name" value="alpha/beta-Hydrolases"/>
    <property type="match status" value="1"/>
</dbReference>
<feature type="active site" evidence="1">
    <location>
        <position position="292"/>
    </location>
</feature>
<dbReference type="InterPro" id="IPR029058">
    <property type="entry name" value="AB_hydrolase_fold"/>
</dbReference>
<dbReference type="Gene3D" id="3.40.50.1820">
    <property type="entry name" value="alpha/beta hydrolase"/>
    <property type="match status" value="1"/>
</dbReference>
<feature type="chain" id="PRO_5020971069" evidence="2">
    <location>
        <begin position="22"/>
        <end position="341"/>
    </location>
</feature>
<feature type="domain" description="AB hydrolase-1" evidence="3">
    <location>
        <begin position="81"/>
        <end position="321"/>
    </location>
</feature>
<gene>
    <name evidence="4" type="ORF">C7378_0077</name>
</gene>
<dbReference type="PANTHER" id="PTHR32268">
    <property type="entry name" value="HOMOSERINE O-ACETYLTRANSFERASE"/>
    <property type="match status" value="1"/>
</dbReference>
<feature type="active site" description="Nucleophile" evidence="1">
    <location>
        <position position="149"/>
    </location>
</feature>
<sequence>MKKSLLSALALCLATVLHAQAVPPLQHASLGDLKLQSGQTIHDCTLAYRAFGKLNAAKSNVVLYPMWFTGRSGDASGNIGAGRLVDDSKYYILVLDPLGDGFSCSPSNSTTQHGVGFPHFTIRDMVDAEHRFVTESLHLTHVHAVMGISMGGMQTFQWMVSYPTFMDAAVPIVGTPQLTSYDEMLWNSEKLALKFDPAWQGGRYTTQPKLPIVALIHDMNLTTPEFRVDHTTREMFPGYFERLTTEGRPFDANDYLYQLNAMLTQDITAGGSIYDAAAKVKARTLIINASQDHMVNPIPALAFAKLIHAQTVVLDSDCGHSSPGCDMGKLSPIIDSFLAAK</sequence>
<name>A0A4R1LC02_9BACT</name>
<keyword evidence="2" id="KW-0732">Signal</keyword>
<accession>A0A4R1LC02</accession>
<dbReference type="InterPro" id="IPR008220">
    <property type="entry name" value="HAT_MetX-like"/>
</dbReference>
<protein>
    <submittedName>
        <fullName evidence="4">Homoserine O-acetyltransferase</fullName>
    </submittedName>
</protein>